<evidence type="ECO:0000313" key="3">
    <source>
        <dbReference type="Proteomes" id="UP000222640"/>
    </source>
</evidence>
<dbReference type="Proteomes" id="UP000222640">
    <property type="component" value="Segment"/>
</dbReference>
<protein>
    <recommendedName>
        <fullName evidence="4">Holin</fullName>
    </recommendedName>
</protein>
<evidence type="ECO:0000256" key="1">
    <source>
        <dbReference type="SAM" id="Phobius"/>
    </source>
</evidence>
<reference evidence="2 3" key="1">
    <citation type="submission" date="2017-04" db="EMBL/GenBank/DDBJ databases">
        <title>Long-term genomic coevolution of host-parasite interaction in the natural environment.</title>
        <authorList>
            <person name="Laanto E."/>
            <person name="Hoikkala V."/>
            <person name="Ravantti J."/>
            <person name="Sundberg L.-R."/>
        </authorList>
    </citation>
    <scope>NUCLEOTIDE SEQUENCE [LARGE SCALE GENOMIC DNA]</scope>
</reference>
<sequence length="113" mass="12749">MNLKYEFINIVIKVILPATIGISIKLAVQAQKQKITAFRIILSFITGIGASYIAYPIIINNSGRDYVPLFISVIAISSEKIAEYLIYKFNIDYFLGSLIEACRKMIIDLITKK</sequence>
<organism evidence="2 3">
    <name type="scientific">Flavobacterium phage FCV-3</name>
    <dbReference type="NCBI Taxonomy" id="1983586"/>
    <lineage>
        <taxon>Viruses</taxon>
        <taxon>Duplodnaviria</taxon>
        <taxon>Heunggongvirae</taxon>
        <taxon>Uroviricota</taxon>
        <taxon>Caudoviricetes</taxon>
        <taxon>Ficleduovirus</taxon>
        <taxon>Ficleduovirus FCV1</taxon>
    </lineage>
</organism>
<dbReference type="EMBL" id="KY951963">
    <property type="protein sequence ID" value="ASD51599.1"/>
    <property type="molecule type" value="Genomic_DNA"/>
</dbReference>
<feature type="transmembrane region" description="Helical" evidence="1">
    <location>
        <begin position="40"/>
        <end position="60"/>
    </location>
</feature>
<keyword evidence="1" id="KW-0812">Transmembrane</keyword>
<keyword evidence="1" id="KW-0472">Membrane</keyword>
<name>A0A218M4N6_9CAUD</name>
<proteinExistence type="predicted"/>
<keyword evidence="1" id="KW-1133">Transmembrane helix</keyword>
<evidence type="ECO:0008006" key="4">
    <source>
        <dbReference type="Google" id="ProtNLM"/>
    </source>
</evidence>
<evidence type="ECO:0000313" key="2">
    <source>
        <dbReference type="EMBL" id="ASD51599.1"/>
    </source>
</evidence>
<feature type="transmembrane region" description="Helical" evidence="1">
    <location>
        <begin position="6"/>
        <end position="28"/>
    </location>
</feature>
<accession>A0A218M4N6</accession>